<organism evidence="2 3">
    <name type="scientific">Penicillium steckii</name>
    <dbReference type="NCBI Taxonomy" id="303698"/>
    <lineage>
        <taxon>Eukaryota</taxon>
        <taxon>Fungi</taxon>
        <taxon>Dikarya</taxon>
        <taxon>Ascomycota</taxon>
        <taxon>Pezizomycotina</taxon>
        <taxon>Eurotiomycetes</taxon>
        <taxon>Eurotiomycetidae</taxon>
        <taxon>Eurotiales</taxon>
        <taxon>Aspergillaceae</taxon>
        <taxon>Penicillium</taxon>
    </lineage>
</organism>
<protein>
    <submittedName>
        <fullName evidence="2">Uncharacterized protein</fullName>
    </submittedName>
</protein>
<proteinExistence type="predicted"/>
<dbReference type="OrthoDB" id="5387413at2759"/>
<comment type="caution">
    <text evidence="2">The sequence shown here is derived from an EMBL/GenBank/DDBJ whole genome shotgun (WGS) entry which is preliminary data.</text>
</comment>
<evidence type="ECO:0000256" key="1">
    <source>
        <dbReference type="SAM" id="MobiDB-lite"/>
    </source>
</evidence>
<gene>
    <name evidence="2" type="ORF">PENSTE_c024G00517</name>
</gene>
<dbReference type="Proteomes" id="UP000191285">
    <property type="component" value="Unassembled WGS sequence"/>
</dbReference>
<keyword evidence="3" id="KW-1185">Reference proteome</keyword>
<dbReference type="EMBL" id="MLKD01000024">
    <property type="protein sequence ID" value="OQE16410.1"/>
    <property type="molecule type" value="Genomic_DNA"/>
</dbReference>
<dbReference type="AlphaFoldDB" id="A0A1V6SRN5"/>
<name>A0A1V6SRN5_9EURO</name>
<feature type="region of interest" description="Disordered" evidence="1">
    <location>
        <begin position="117"/>
        <end position="143"/>
    </location>
</feature>
<evidence type="ECO:0000313" key="2">
    <source>
        <dbReference type="EMBL" id="OQE16410.1"/>
    </source>
</evidence>
<accession>A0A1V6SRN5</accession>
<sequence>MPGPIEIVSAPAVVRDLEDDEQFVVNKFEQHTAHCTQCSSSLDASHDTLCDRGNAYAVDVSKYLYSQGGKHLAVVDQENGKLRRVKLPREAKSVLHLLEGIEAGLLLRSLRRGRARAVRPPSSGSGCGTTSGSSNVPTVSYDNTYDVRPRLSVRESIVERRPRSYSPENEPLSPTIVTRKPRSTSGSSSGSTSGNTKNYRVVLRQSPRDSTSRSPASRGSLYGSDLLDRAERRYESSNIRRRSDYYR</sequence>
<feature type="region of interest" description="Disordered" evidence="1">
    <location>
        <begin position="158"/>
        <end position="224"/>
    </location>
</feature>
<reference evidence="3" key="1">
    <citation type="journal article" date="2017" name="Nat. Microbiol.">
        <title>Global analysis of biosynthetic gene clusters reveals vast potential of secondary metabolite production in Penicillium species.</title>
        <authorList>
            <person name="Nielsen J.C."/>
            <person name="Grijseels S."/>
            <person name="Prigent S."/>
            <person name="Ji B."/>
            <person name="Dainat J."/>
            <person name="Nielsen K.F."/>
            <person name="Frisvad J.C."/>
            <person name="Workman M."/>
            <person name="Nielsen J."/>
        </authorList>
    </citation>
    <scope>NUCLEOTIDE SEQUENCE [LARGE SCALE GENOMIC DNA]</scope>
    <source>
        <strain evidence="3">IBT 24891</strain>
    </source>
</reference>
<evidence type="ECO:0000313" key="3">
    <source>
        <dbReference type="Proteomes" id="UP000191285"/>
    </source>
</evidence>
<feature type="compositionally biased region" description="Low complexity" evidence="1">
    <location>
        <begin position="118"/>
        <end position="134"/>
    </location>
</feature>
<feature type="compositionally biased region" description="Low complexity" evidence="1">
    <location>
        <begin position="183"/>
        <end position="194"/>
    </location>
</feature>